<evidence type="ECO:0000256" key="6">
    <source>
        <dbReference type="SAM" id="Phobius"/>
    </source>
</evidence>
<evidence type="ECO:0008006" key="9">
    <source>
        <dbReference type="Google" id="ProtNLM"/>
    </source>
</evidence>
<dbReference type="InterPro" id="IPR005899">
    <property type="entry name" value="Na_pump_deCOase"/>
</dbReference>
<dbReference type="NCBIfam" id="TIGR01195">
    <property type="entry name" value="oadG_fam"/>
    <property type="match status" value="1"/>
</dbReference>
<comment type="caution">
    <text evidence="7">The sequence shown here is derived from an EMBL/GenBank/DDBJ whole genome shotgun (WGS) entry which is preliminary data.</text>
</comment>
<feature type="transmembrane region" description="Helical" evidence="6">
    <location>
        <begin position="12"/>
        <end position="33"/>
    </location>
</feature>
<keyword evidence="2" id="KW-1003">Cell membrane</keyword>
<sequence length="76" mass="8562">MSGYFQQLTNGAIVTIIGFSTVFLFLFLLILVMHIMRNILSSQEVISGTQESPPNQSEKEKHALAIHIALHHRQSK</sequence>
<dbReference type="AlphaFoldDB" id="A0A968KWM7"/>
<protein>
    <recommendedName>
        <fullName evidence="9">Oxaloacetate decarboxylase gamma chain</fullName>
    </recommendedName>
</protein>
<dbReference type="Proteomes" id="UP000778951">
    <property type="component" value="Unassembled WGS sequence"/>
</dbReference>
<dbReference type="GO" id="GO:0005886">
    <property type="term" value="C:plasma membrane"/>
    <property type="evidence" value="ECO:0007669"/>
    <property type="project" value="UniProtKB-SubCell"/>
</dbReference>
<dbReference type="EMBL" id="JAATLM010000001">
    <property type="protein sequence ID" value="NIZ69412.1"/>
    <property type="molecule type" value="Genomic_DNA"/>
</dbReference>
<dbReference type="Pfam" id="PF04277">
    <property type="entry name" value="OAD_gamma"/>
    <property type="match status" value="1"/>
</dbReference>
<evidence type="ECO:0000256" key="3">
    <source>
        <dbReference type="ARBA" id="ARBA00022692"/>
    </source>
</evidence>
<keyword evidence="4 6" id="KW-1133">Transmembrane helix</keyword>
<evidence type="ECO:0000313" key="8">
    <source>
        <dbReference type="Proteomes" id="UP000778951"/>
    </source>
</evidence>
<keyword evidence="3 6" id="KW-0812">Transmembrane</keyword>
<evidence type="ECO:0000256" key="5">
    <source>
        <dbReference type="ARBA" id="ARBA00023136"/>
    </source>
</evidence>
<dbReference type="GO" id="GO:0036376">
    <property type="term" value="P:sodium ion export across plasma membrane"/>
    <property type="evidence" value="ECO:0007669"/>
    <property type="project" value="InterPro"/>
</dbReference>
<keyword evidence="8" id="KW-1185">Reference proteome</keyword>
<name>A0A968KWM7_9SPIO</name>
<reference evidence="7" key="1">
    <citation type="submission" date="2020-03" db="EMBL/GenBank/DDBJ databases">
        <title>Spirochaetal bacteria isolated from arthropods constitute a novel genus Entomospira genus novum within the order Spirochaetales.</title>
        <authorList>
            <person name="Grana-Miraglia L."/>
            <person name="Sikutova S."/>
            <person name="Fingerle V."/>
            <person name="Sing A."/>
            <person name="Castillo-Ramirez S."/>
            <person name="Margos G."/>
            <person name="Rudolf I."/>
        </authorList>
    </citation>
    <scope>NUCLEOTIDE SEQUENCE</scope>
    <source>
        <strain evidence="7">BR149</strain>
    </source>
</reference>
<evidence type="ECO:0000256" key="2">
    <source>
        <dbReference type="ARBA" id="ARBA00022475"/>
    </source>
</evidence>
<evidence type="ECO:0000256" key="1">
    <source>
        <dbReference type="ARBA" id="ARBA00004236"/>
    </source>
</evidence>
<organism evidence="7 8">
    <name type="scientific">Entomospira culicis</name>
    <dbReference type="NCBI Taxonomy" id="2719989"/>
    <lineage>
        <taxon>Bacteria</taxon>
        <taxon>Pseudomonadati</taxon>
        <taxon>Spirochaetota</taxon>
        <taxon>Spirochaetia</taxon>
        <taxon>Spirochaetales</taxon>
        <taxon>Spirochaetaceae</taxon>
        <taxon>Entomospira</taxon>
    </lineage>
</organism>
<evidence type="ECO:0000256" key="4">
    <source>
        <dbReference type="ARBA" id="ARBA00022989"/>
    </source>
</evidence>
<comment type="subcellular location">
    <subcellularLocation>
        <location evidence="1">Cell membrane</location>
    </subcellularLocation>
</comment>
<accession>A0A968KWM7</accession>
<keyword evidence="5 6" id="KW-0472">Membrane</keyword>
<dbReference type="RefSeq" id="WP_167695504.1">
    <property type="nucleotide sequence ID" value="NZ_CP118181.1"/>
</dbReference>
<gene>
    <name evidence="7" type="ORF">HCT48_04175</name>
</gene>
<dbReference type="GO" id="GO:0015081">
    <property type="term" value="F:sodium ion transmembrane transporter activity"/>
    <property type="evidence" value="ECO:0007669"/>
    <property type="project" value="InterPro"/>
</dbReference>
<proteinExistence type="predicted"/>
<evidence type="ECO:0000313" key="7">
    <source>
        <dbReference type="EMBL" id="NIZ69412.1"/>
    </source>
</evidence>